<feature type="transmembrane region" description="Helical" evidence="4">
    <location>
        <begin position="12"/>
        <end position="33"/>
    </location>
</feature>
<reference evidence="6" key="1">
    <citation type="submission" date="2022-01" db="EMBL/GenBank/DDBJ databases">
        <authorList>
            <person name="Criscuolo A."/>
        </authorList>
    </citation>
    <scope>NUCLEOTIDE SEQUENCE</scope>
    <source>
        <strain evidence="6">CIP111891</strain>
    </source>
</reference>
<name>A0ABM9BPN4_9BACL</name>
<keyword evidence="2" id="KW-0238">DNA-binding</keyword>
<evidence type="ECO:0000259" key="5">
    <source>
        <dbReference type="PROSITE" id="PS01124"/>
    </source>
</evidence>
<dbReference type="PROSITE" id="PS00041">
    <property type="entry name" value="HTH_ARAC_FAMILY_1"/>
    <property type="match status" value="1"/>
</dbReference>
<dbReference type="EMBL" id="CAKMMW010000001">
    <property type="protein sequence ID" value="CAH1191839.1"/>
    <property type="molecule type" value="Genomic_DNA"/>
</dbReference>
<comment type="caution">
    <text evidence="6">The sequence shown here is derived from an EMBL/GenBank/DDBJ whole genome shotgun (WGS) entry which is preliminary data.</text>
</comment>
<gene>
    <name evidence="6" type="primary">yesS_1</name>
    <name evidence="6" type="ORF">PAECIP111891_00114</name>
</gene>
<dbReference type="PROSITE" id="PS01124">
    <property type="entry name" value="HTH_ARAC_FAMILY_2"/>
    <property type="match status" value="1"/>
</dbReference>
<protein>
    <submittedName>
        <fullName evidence="6">HTH-type transcriptional regulator YesS</fullName>
    </submittedName>
</protein>
<feature type="transmembrane region" description="Helical" evidence="4">
    <location>
        <begin position="292"/>
        <end position="312"/>
    </location>
</feature>
<keyword evidence="4" id="KW-0472">Membrane</keyword>
<keyword evidence="4" id="KW-1133">Transmembrane helix</keyword>
<keyword evidence="1" id="KW-0805">Transcription regulation</keyword>
<dbReference type="RefSeq" id="WP_236283969.1">
    <property type="nucleotide sequence ID" value="NZ_CAKMMW010000001.1"/>
</dbReference>
<dbReference type="InterPro" id="IPR009057">
    <property type="entry name" value="Homeodomain-like_sf"/>
</dbReference>
<evidence type="ECO:0000313" key="7">
    <source>
        <dbReference type="Proteomes" id="UP000838821"/>
    </source>
</evidence>
<dbReference type="PANTHER" id="PTHR43280">
    <property type="entry name" value="ARAC-FAMILY TRANSCRIPTIONAL REGULATOR"/>
    <property type="match status" value="1"/>
</dbReference>
<dbReference type="SUPFAM" id="SSF46689">
    <property type="entry name" value="Homeodomain-like"/>
    <property type="match status" value="1"/>
</dbReference>
<feature type="domain" description="HTH araC/xylS-type" evidence="5">
    <location>
        <begin position="661"/>
        <end position="758"/>
    </location>
</feature>
<dbReference type="InterPro" id="IPR018062">
    <property type="entry name" value="HTH_AraC-typ_CS"/>
</dbReference>
<organism evidence="6 7">
    <name type="scientific">Paenibacillus allorhizoplanae</name>
    <dbReference type="NCBI Taxonomy" id="2905648"/>
    <lineage>
        <taxon>Bacteria</taxon>
        <taxon>Bacillati</taxon>
        <taxon>Bacillota</taxon>
        <taxon>Bacilli</taxon>
        <taxon>Bacillales</taxon>
        <taxon>Paenibacillaceae</taxon>
        <taxon>Paenibacillus</taxon>
    </lineage>
</organism>
<dbReference type="Pfam" id="PF12833">
    <property type="entry name" value="HTH_18"/>
    <property type="match status" value="1"/>
</dbReference>
<sequence length="762" mass="86560">MRRQHYQRKGFLIAIISACLPAAIIGMILYVVGTQQIEAEGQKTHRNQVAYATERINENLNHLESIMAQWSFNLNLSSSYKDLDLYKDYRSTRSIYQALSWIKSSDPLIQEVTLYLDKQQVLIKESTGITGIESIEEKQLYRALASYQRDVYWTNRLAPRKENVPYTLVVRIPGGLVETEAALIIDVSAKQLNALIAELDSEGTGATLLMQQDGGIVSLGATDIHQPTALDQTLMKSVKGQKTEHASSVESWDGEAYSVSYGQMKRIENMWIIAAATPLEQMTKPVQTVSRVMILTGCFGILLALFLSWYSYRHMYQPVQRLMQQLLPGRAAVTTDEFATIADEWKHLSRESQILQERVDQQLPSLRENFLLQLLQGHLSFLSENELADRMAQYGWEISDRVFAVLAVQMHGIYRSEGKFSQGDEQLVTFAAVNITQELTKGKGLEANTVNFQDMTLGILIRQPANMSVESIQSSLFHLAEELAHTLNSLLKLEVTVSVGTRTSELRRLPVLFDDARSALNYRKLGEEQQILDVNELIPGGHDAIMYPFEEESLLLKALRSGNEEELTQRLDEFLRLLKNQSVIELGVRQGLLQLCSNMLNTIMISGYNPLALNEGLDMWEQLAEVREPEAVLAWMKQHIIEPYVSRLHSTQDMQLKQLIENVLQTIHTNYAKDISLEGCADLHGTYSKKLSLGFKQVTGQTFIDYLTQFRLNQAKKLLVETDEKINDIAMQVGYQPPYFNRLFKKYEGITPGQYREKADQL</sequence>
<dbReference type="Gene3D" id="3.30.450.20">
    <property type="entry name" value="PAS domain"/>
    <property type="match status" value="1"/>
</dbReference>
<keyword evidence="3" id="KW-0804">Transcription</keyword>
<dbReference type="Proteomes" id="UP000838821">
    <property type="component" value="Unassembled WGS sequence"/>
</dbReference>
<evidence type="ECO:0000313" key="6">
    <source>
        <dbReference type="EMBL" id="CAH1191839.1"/>
    </source>
</evidence>
<dbReference type="InterPro" id="IPR018060">
    <property type="entry name" value="HTH_AraC"/>
</dbReference>
<evidence type="ECO:0000256" key="4">
    <source>
        <dbReference type="SAM" id="Phobius"/>
    </source>
</evidence>
<keyword evidence="4" id="KW-0812">Transmembrane</keyword>
<accession>A0ABM9BPN4</accession>
<evidence type="ECO:0000256" key="1">
    <source>
        <dbReference type="ARBA" id="ARBA00023015"/>
    </source>
</evidence>
<dbReference type="PANTHER" id="PTHR43280:SF28">
    <property type="entry name" value="HTH-TYPE TRANSCRIPTIONAL ACTIVATOR RHAS"/>
    <property type="match status" value="1"/>
</dbReference>
<evidence type="ECO:0000256" key="3">
    <source>
        <dbReference type="ARBA" id="ARBA00023163"/>
    </source>
</evidence>
<evidence type="ECO:0000256" key="2">
    <source>
        <dbReference type="ARBA" id="ARBA00023125"/>
    </source>
</evidence>
<dbReference type="SMART" id="SM00342">
    <property type="entry name" value="HTH_ARAC"/>
    <property type="match status" value="1"/>
</dbReference>
<dbReference type="Gene3D" id="1.10.10.60">
    <property type="entry name" value="Homeodomain-like"/>
    <property type="match status" value="2"/>
</dbReference>
<keyword evidence="7" id="KW-1185">Reference proteome</keyword>
<proteinExistence type="predicted"/>